<evidence type="ECO:0000256" key="5">
    <source>
        <dbReference type="ARBA" id="ARBA00023136"/>
    </source>
</evidence>
<accession>A0A562QMH5</accession>
<feature type="chain" id="PRO_5021712966" evidence="7">
    <location>
        <begin position="24"/>
        <end position="208"/>
    </location>
</feature>
<keyword evidence="3 6" id="KW-0812">Transmembrane</keyword>
<keyword evidence="5 6" id="KW-0472">Membrane</keyword>
<comment type="caution">
    <text evidence="8">The sequence shown here is derived from an EMBL/GenBank/DDBJ whole genome shotgun (WGS) entry which is preliminary data.</text>
</comment>
<keyword evidence="7" id="KW-0732">Signal</keyword>
<evidence type="ECO:0000313" key="8">
    <source>
        <dbReference type="EMBL" id="TWI57947.1"/>
    </source>
</evidence>
<dbReference type="Proteomes" id="UP000315711">
    <property type="component" value="Unassembled WGS sequence"/>
</dbReference>
<keyword evidence="4 6" id="KW-1133">Transmembrane helix</keyword>
<comment type="subcellular location">
    <subcellularLocation>
        <location evidence="1">Cell membrane</location>
        <topology evidence="1">Multi-pass membrane protein</topology>
    </subcellularLocation>
</comment>
<evidence type="ECO:0000256" key="1">
    <source>
        <dbReference type="ARBA" id="ARBA00004651"/>
    </source>
</evidence>
<sequence length="208" mass="22806">MSIFLSYVLLGLSLAAPLGPVNAAQLDRGIKNGFLHSWLVGLGATSADAVYMMLVFVGVVQLIEIPFIQSFLWLFGFFVLVYTGFESLLGANKMSIEMTRGKKESHLKSFVSGFFIALFNPLNILFWLGIFGSILAKTVTTYDDHMLLLYCAAIFIGIIVWDVTMAGLASGMRRYLTTKLLGRISAISGLSLIGFGVYFGIQACKNLF</sequence>
<dbReference type="AlphaFoldDB" id="A0A562QMH5"/>
<evidence type="ECO:0000256" key="7">
    <source>
        <dbReference type="SAM" id="SignalP"/>
    </source>
</evidence>
<evidence type="ECO:0000256" key="4">
    <source>
        <dbReference type="ARBA" id="ARBA00022989"/>
    </source>
</evidence>
<keyword evidence="9" id="KW-1185">Reference proteome</keyword>
<dbReference type="GO" id="GO:0005886">
    <property type="term" value="C:plasma membrane"/>
    <property type="evidence" value="ECO:0007669"/>
    <property type="project" value="UniProtKB-SubCell"/>
</dbReference>
<evidence type="ECO:0000313" key="9">
    <source>
        <dbReference type="Proteomes" id="UP000315711"/>
    </source>
</evidence>
<proteinExistence type="predicted"/>
<feature type="transmembrane region" description="Helical" evidence="6">
    <location>
        <begin position="180"/>
        <end position="201"/>
    </location>
</feature>
<evidence type="ECO:0000256" key="3">
    <source>
        <dbReference type="ARBA" id="ARBA00022692"/>
    </source>
</evidence>
<protein>
    <submittedName>
        <fullName evidence="8">Threonine/homoserine/homoserine lactone efflux protein</fullName>
    </submittedName>
</protein>
<feature type="transmembrane region" description="Helical" evidence="6">
    <location>
        <begin position="147"/>
        <end position="168"/>
    </location>
</feature>
<dbReference type="Pfam" id="PF01810">
    <property type="entry name" value="LysE"/>
    <property type="match status" value="1"/>
</dbReference>
<dbReference type="RefSeq" id="WP_144449627.1">
    <property type="nucleotide sequence ID" value="NZ_VLKZ01000003.1"/>
</dbReference>
<reference evidence="8 9" key="1">
    <citation type="journal article" date="2015" name="Stand. Genomic Sci.">
        <title>Genomic Encyclopedia of Bacterial and Archaeal Type Strains, Phase III: the genomes of soil and plant-associated and newly described type strains.</title>
        <authorList>
            <person name="Whitman W.B."/>
            <person name="Woyke T."/>
            <person name="Klenk H.P."/>
            <person name="Zhou Y."/>
            <person name="Lilburn T.G."/>
            <person name="Beck B.J."/>
            <person name="De Vos P."/>
            <person name="Vandamme P."/>
            <person name="Eisen J.A."/>
            <person name="Garrity G."/>
            <person name="Hugenholtz P."/>
            <person name="Kyrpides N.C."/>
        </authorList>
    </citation>
    <scope>NUCLEOTIDE SEQUENCE [LARGE SCALE GENOMIC DNA]</scope>
    <source>
        <strain evidence="8 9">CGMCC 1.10116</strain>
    </source>
</reference>
<keyword evidence="2" id="KW-1003">Cell membrane</keyword>
<dbReference type="InterPro" id="IPR001123">
    <property type="entry name" value="LeuE-type"/>
</dbReference>
<evidence type="ECO:0000256" key="6">
    <source>
        <dbReference type="SAM" id="Phobius"/>
    </source>
</evidence>
<dbReference type="EMBL" id="VLKZ01000003">
    <property type="protein sequence ID" value="TWI57947.1"/>
    <property type="molecule type" value="Genomic_DNA"/>
</dbReference>
<organism evidence="8 9">
    <name type="scientific">Halalkalibacter nanhaiisediminis</name>
    <dbReference type="NCBI Taxonomy" id="688079"/>
    <lineage>
        <taxon>Bacteria</taxon>
        <taxon>Bacillati</taxon>
        <taxon>Bacillota</taxon>
        <taxon>Bacilli</taxon>
        <taxon>Bacillales</taxon>
        <taxon>Bacillaceae</taxon>
        <taxon>Halalkalibacter</taxon>
    </lineage>
</organism>
<feature type="transmembrane region" description="Helical" evidence="6">
    <location>
        <begin position="71"/>
        <end position="90"/>
    </location>
</feature>
<feature type="signal peptide" evidence="7">
    <location>
        <begin position="1"/>
        <end position="23"/>
    </location>
</feature>
<dbReference type="PANTHER" id="PTHR30086">
    <property type="entry name" value="ARGININE EXPORTER PROTEIN ARGO"/>
    <property type="match status" value="1"/>
</dbReference>
<name>A0A562QMH5_9BACI</name>
<evidence type="ECO:0000256" key="2">
    <source>
        <dbReference type="ARBA" id="ARBA00022475"/>
    </source>
</evidence>
<dbReference type="GO" id="GO:0015171">
    <property type="term" value="F:amino acid transmembrane transporter activity"/>
    <property type="evidence" value="ECO:0007669"/>
    <property type="project" value="TreeGrafter"/>
</dbReference>
<feature type="transmembrane region" description="Helical" evidence="6">
    <location>
        <begin position="110"/>
        <end position="135"/>
    </location>
</feature>
<dbReference type="PANTHER" id="PTHR30086:SF6">
    <property type="entry name" value="AMINO ACID EFFLUX PROTEIN YCGF-RELATED"/>
    <property type="match status" value="1"/>
</dbReference>
<gene>
    <name evidence="8" type="ORF">IQ10_01277</name>
</gene>
<feature type="transmembrane region" description="Helical" evidence="6">
    <location>
        <begin position="39"/>
        <end position="59"/>
    </location>
</feature>
<dbReference type="OrthoDB" id="7874789at2"/>